<reference evidence="1" key="1">
    <citation type="submission" date="2019-08" db="EMBL/GenBank/DDBJ databases">
        <authorList>
            <person name="Kucharzyk K."/>
            <person name="Murdoch R.W."/>
            <person name="Higgins S."/>
            <person name="Loffler F."/>
        </authorList>
    </citation>
    <scope>NUCLEOTIDE SEQUENCE</scope>
</reference>
<name>A0A645HF00_9ZZZZ</name>
<evidence type="ECO:0000313" key="1">
    <source>
        <dbReference type="EMBL" id="MPN37618.1"/>
    </source>
</evidence>
<comment type="caution">
    <text evidence="1">The sequence shown here is derived from an EMBL/GenBank/DDBJ whole genome shotgun (WGS) entry which is preliminary data.</text>
</comment>
<dbReference type="EMBL" id="VSSQ01092376">
    <property type="protein sequence ID" value="MPN37618.1"/>
    <property type="molecule type" value="Genomic_DNA"/>
</dbReference>
<accession>A0A645HF00</accession>
<protein>
    <recommendedName>
        <fullName evidence="2">Holin</fullName>
    </recommendedName>
</protein>
<sequence length="87" mass="9470">MSIMWKQKLTSRKLWAAVAAFLVTILTVIFKNQLTSEEVELITKGIIALCVYIFGESGVDIARALISAGIKAESPDINKSGNNNGEE</sequence>
<gene>
    <name evidence="1" type="ORF">SDC9_185138</name>
</gene>
<evidence type="ECO:0008006" key="2">
    <source>
        <dbReference type="Google" id="ProtNLM"/>
    </source>
</evidence>
<dbReference type="AlphaFoldDB" id="A0A645HF00"/>
<proteinExistence type="predicted"/>
<organism evidence="1">
    <name type="scientific">bioreactor metagenome</name>
    <dbReference type="NCBI Taxonomy" id="1076179"/>
    <lineage>
        <taxon>unclassified sequences</taxon>
        <taxon>metagenomes</taxon>
        <taxon>ecological metagenomes</taxon>
    </lineage>
</organism>